<comment type="caution">
    <text evidence="2">The sequence shown here is derived from an EMBL/GenBank/DDBJ whole genome shotgun (WGS) entry which is preliminary data.</text>
</comment>
<organism evidence="2 3">
    <name type="scientific">Streptomyces bauhiniae</name>
    <dbReference type="NCBI Taxonomy" id="2340725"/>
    <lineage>
        <taxon>Bacteria</taxon>
        <taxon>Bacillati</taxon>
        <taxon>Actinomycetota</taxon>
        <taxon>Actinomycetes</taxon>
        <taxon>Kitasatosporales</taxon>
        <taxon>Streptomycetaceae</taxon>
        <taxon>Streptomyces</taxon>
    </lineage>
</organism>
<proteinExistence type="predicted"/>
<gene>
    <name evidence="2" type="ORF">G3I21_17780</name>
</gene>
<feature type="transmembrane region" description="Helical" evidence="1">
    <location>
        <begin position="38"/>
        <end position="60"/>
    </location>
</feature>
<keyword evidence="1" id="KW-0472">Membrane</keyword>
<accession>A0A7K3QUG5</accession>
<keyword evidence="1" id="KW-0812">Transmembrane</keyword>
<dbReference type="AlphaFoldDB" id="A0A7K3QUG5"/>
<feature type="transmembrane region" description="Helical" evidence="1">
    <location>
        <begin position="12"/>
        <end position="32"/>
    </location>
</feature>
<dbReference type="Proteomes" id="UP000470520">
    <property type="component" value="Unassembled WGS sequence"/>
</dbReference>
<evidence type="ECO:0000313" key="3">
    <source>
        <dbReference type="Proteomes" id="UP000470520"/>
    </source>
</evidence>
<name>A0A7K3QUG5_9ACTN</name>
<evidence type="ECO:0000313" key="2">
    <source>
        <dbReference type="EMBL" id="NEB93518.1"/>
    </source>
</evidence>
<evidence type="ECO:0008006" key="4">
    <source>
        <dbReference type="Google" id="ProtNLM"/>
    </source>
</evidence>
<sequence>MTMRPIGTALPLGYFAFALGMMMLAGDVIGWFDGEEKLVGIVIAAYVFPLQLVATVMAYLGRDTVSGTTLGLFSTSWLAFGLLDVFRSPGPEPTVLGVFSLAFGVVILGLAVVASRNKPLFAAVLILCTARAVLDAIYVFTDVSALAFATGCIALAASVAAGYLGLSLLFENAWPGAVLPVFRRGPAAAALEGEITTSRAGIRAEPGVRDQL</sequence>
<protein>
    <recommendedName>
        <fullName evidence="4">GPR1/FUN34/yaaH family protein</fullName>
    </recommendedName>
</protein>
<dbReference type="EMBL" id="JAAGMR010000206">
    <property type="protein sequence ID" value="NEB93518.1"/>
    <property type="molecule type" value="Genomic_DNA"/>
</dbReference>
<feature type="transmembrane region" description="Helical" evidence="1">
    <location>
        <begin position="95"/>
        <end position="113"/>
    </location>
</feature>
<evidence type="ECO:0000256" key="1">
    <source>
        <dbReference type="SAM" id="Phobius"/>
    </source>
</evidence>
<reference evidence="2 3" key="1">
    <citation type="submission" date="2020-01" db="EMBL/GenBank/DDBJ databases">
        <title>Insect and environment-associated Actinomycetes.</title>
        <authorList>
            <person name="Currrie C."/>
            <person name="Chevrette M."/>
            <person name="Carlson C."/>
            <person name="Stubbendieck R."/>
            <person name="Wendt-Pienkowski E."/>
        </authorList>
    </citation>
    <scope>NUCLEOTIDE SEQUENCE [LARGE SCALE GENOMIC DNA]</scope>
    <source>
        <strain evidence="2 3">SID7754</strain>
    </source>
</reference>
<dbReference type="RefSeq" id="WP_164189896.1">
    <property type="nucleotide sequence ID" value="NZ_JAAGMR010000206.1"/>
</dbReference>
<feature type="transmembrane region" description="Helical" evidence="1">
    <location>
        <begin position="120"/>
        <end position="140"/>
    </location>
</feature>
<keyword evidence="1" id="KW-1133">Transmembrane helix</keyword>
<feature type="transmembrane region" description="Helical" evidence="1">
    <location>
        <begin position="146"/>
        <end position="170"/>
    </location>
</feature>